<feature type="compositionally biased region" description="Low complexity" evidence="1">
    <location>
        <begin position="244"/>
        <end position="256"/>
    </location>
</feature>
<protein>
    <recommendedName>
        <fullName evidence="4">GMP synthase</fullName>
    </recommendedName>
</protein>
<dbReference type="AlphaFoldDB" id="A0A9Q0AIS3"/>
<evidence type="ECO:0000313" key="2">
    <source>
        <dbReference type="EMBL" id="KAI1860185.1"/>
    </source>
</evidence>
<keyword evidence="3" id="KW-1185">Reference proteome</keyword>
<feature type="region of interest" description="Disordered" evidence="1">
    <location>
        <begin position="350"/>
        <end position="391"/>
    </location>
</feature>
<dbReference type="EMBL" id="JAFIMR010000032">
    <property type="protein sequence ID" value="KAI1860185.1"/>
    <property type="molecule type" value="Genomic_DNA"/>
</dbReference>
<dbReference type="Proteomes" id="UP000829685">
    <property type="component" value="Unassembled WGS sequence"/>
</dbReference>
<gene>
    <name evidence="2" type="ORF">JX265_010109</name>
</gene>
<sequence length="391" mass="39243">MPDWKDIAKNGWHPEKEGTTFKGQMKGLIGRGDSSHSSSGSHVSRPISELRDPSSFGAPPKRDPSQPLPAPTASHAPALGSARPTPQPPARSQYSGASSGSSSPAAQQEEGIAAAPAPSKGWQLDTTGLSTAHLPPPPGRKDGADGRAPPAAPPAYSPVQKPAGKPSLPPRLPPRSGTSSPVRAASPAHPPVQGHAQTTQGQQDGFLNRGAVSRLGAAGISVPGLGIGGGGTGPPPPPPPRSPSSPSAASPSQGTSFAQKQAAFRTASQFNKDPSSVSLADAKAAAGTANNFRQRHGEQVASGLRTANGLGQRFGVTERARIGDEAVNGAASQQGTGGVGAANGLATVLSAAKKKPPAPPPPKKKAELSSAPVPHDDAAPPPVPLSTRPTF</sequence>
<accession>A0A9Q0AIS3</accession>
<dbReference type="OrthoDB" id="3357271at2759"/>
<evidence type="ECO:0000313" key="3">
    <source>
        <dbReference type="Proteomes" id="UP000829685"/>
    </source>
</evidence>
<feature type="region of interest" description="Disordered" evidence="1">
    <location>
        <begin position="1"/>
        <end position="312"/>
    </location>
</feature>
<feature type="compositionally biased region" description="Pro residues" evidence="1">
    <location>
        <begin position="233"/>
        <end position="243"/>
    </location>
</feature>
<evidence type="ECO:0008006" key="4">
    <source>
        <dbReference type="Google" id="ProtNLM"/>
    </source>
</evidence>
<organism evidence="2 3">
    <name type="scientific">Neoarthrinium moseri</name>
    <dbReference type="NCBI Taxonomy" id="1658444"/>
    <lineage>
        <taxon>Eukaryota</taxon>
        <taxon>Fungi</taxon>
        <taxon>Dikarya</taxon>
        <taxon>Ascomycota</taxon>
        <taxon>Pezizomycotina</taxon>
        <taxon>Sordariomycetes</taxon>
        <taxon>Xylariomycetidae</taxon>
        <taxon>Amphisphaeriales</taxon>
        <taxon>Apiosporaceae</taxon>
        <taxon>Neoarthrinium</taxon>
    </lineage>
</organism>
<proteinExistence type="predicted"/>
<feature type="compositionally biased region" description="Low complexity" evidence="1">
    <location>
        <begin position="92"/>
        <end position="108"/>
    </location>
</feature>
<feature type="compositionally biased region" description="Polar residues" evidence="1">
    <location>
        <begin position="266"/>
        <end position="278"/>
    </location>
</feature>
<feature type="compositionally biased region" description="Low complexity" evidence="1">
    <location>
        <begin position="280"/>
        <end position="289"/>
    </location>
</feature>
<evidence type="ECO:0000256" key="1">
    <source>
        <dbReference type="SAM" id="MobiDB-lite"/>
    </source>
</evidence>
<feature type="compositionally biased region" description="Polar residues" evidence="1">
    <location>
        <begin position="195"/>
        <end position="205"/>
    </location>
</feature>
<comment type="caution">
    <text evidence="2">The sequence shown here is derived from an EMBL/GenBank/DDBJ whole genome shotgun (WGS) entry which is preliminary data.</text>
</comment>
<feature type="compositionally biased region" description="Basic and acidic residues" evidence="1">
    <location>
        <begin position="1"/>
        <end position="19"/>
    </location>
</feature>
<feature type="compositionally biased region" description="Low complexity" evidence="1">
    <location>
        <begin position="35"/>
        <end position="44"/>
    </location>
</feature>
<name>A0A9Q0AIS3_9PEZI</name>
<reference evidence="2" key="1">
    <citation type="submission" date="2021-03" db="EMBL/GenBank/DDBJ databases">
        <title>Revisited historic fungal species revealed as producer of novel bioactive compounds through whole genome sequencing and comparative genomics.</title>
        <authorList>
            <person name="Vignolle G.A."/>
            <person name="Hochenegger N."/>
            <person name="Mach R.L."/>
            <person name="Mach-Aigner A.R."/>
            <person name="Javad Rahimi M."/>
            <person name="Salim K.A."/>
            <person name="Chan C.M."/>
            <person name="Lim L.B.L."/>
            <person name="Cai F."/>
            <person name="Druzhinina I.S."/>
            <person name="U'Ren J.M."/>
            <person name="Derntl C."/>
        </authorList>
    </citation>
    <scope>NUCLEOTIDE SEQUENCE</scope>
    <source>
        <strain evidence="2">TUCIM 5799</strain>
    </source>
</reference>